<dbReference type="InterPro" id="IPR000832">
    <property type="entry name" value="GPCR_2_secretin-like"/>
</dbReference>
<dbReference type="Gene3D" id="1.20.1070.10">
    <property type="entry name" value="Rhodopsin 7-helix transmembrane proteins"/>
    <property type="match status" value="1"/>
</dbReference>
<evidence type="ECO:0000256" key="1">
    <source>
        <dbReference type="ARBA" id="ARBA00004141"/>
    </source>
</evidence>
<dbReference type="PANTHER" id="PTHR45902">
    <property type="entry name" value="LATROPHILIN RECEPTOR-LIKE PROTEIN A"/>
    <property type="match status" value="1"/>
</dbReference>
<evidence type="ECO:0000256" key="3">
    <source>
        <dbReference type="ARBA" id="ARBA00022989"/>
    </source>
</evidence>
<protein>
    <recommendedName>
        <fullName evidence="7">G-protein coupled receptors family 2 profile 2 domain-containing protein</fullName>
    </recommendedName>
</protein>
<feature type="transmembrane region" description="Helical" evidence="6">
    <location>
        <begin position="343"/>
        <end position="367"/>
    </location>
</feature>
<comment type="subcellular location">
    <subcellularLocation>
        <location evidence="1">Membrane</location>
        <topology evidence="1">Multi-pass membrane protein</topology>
    </subcellularLocation>
</comment>
<dbReference type="GO" id="GO:0004930">
    <property type="term" value="F:G protein-coupled receptor activity"/>
    <property type="evidence" value="ECO:0007669"/>
    <property type="project" value="InterPro"/>
</dbReference>
<evidence type="ECO:0000256" key="5">
    <source>
        <dbReference type="SAM" id="MobiDB-lite"/>
    </source>
</evidence>
<proteinExistence type="predicted"/>
<keyword evidence="2 6" id="KW-0812">Transmembrane</keyword>
<feature type="transmembrane region" description="Helical" evidence="6">
    <location>
        <begin position="414"/>
        <end position="435"/>
    </location>
</feature>
<keyword evidence="4 6" id="KW-0472">Membrane</keyword>
<organism evidence="8 9">
    <name type="scientific">Rhipicephalus microplus</name>
    <name type="common">Cattle tick</name>
    <name type="synonym">Boophilus microplus</name>
    <dbReference type="NCBI Taxonomy" id="6941"/>
    <lineage>
        <taxon>Eukaryota</taxon>
        <taxon>Metazoa</taxon>
        <taxon>Ecdysozoa</taxon>
        <taxon>Arthropoda</taxon>
        <taxon>Chelicerata</taxon>
        <taxon>Arachnida</taxon>
        <taxon>Acari</taxon>
        <taxon>Parasitiformes</taxon>
        <taxon>Ixodida</taxon>
        <taxon>Ixodoidea</taxon>
        <taxon>Ixodidae</taxon>
        <taxon>Rhipicephalinae</taxon>
        <taxon>Rhipicephalus</taxon>
        <taxon>Boophilus</taxon>
    </lineage>
</organism>
<dbReference type="InterPro" id="IPR017981">
    <property type="entry name" value="GPCR_2-like_7TM"/>
</dbReference>
<keyword evidence="3 6" id="KW-1133">Transmembrane helix</keyword>
<evidence type="ECO:0000256" key="2">
    <source>
        <dbReference type="ARBA" id="ARBA00022692"/>
    </source>
</evidence>
<evidence type="ECO:0000259" key="7">
    <source>
        <dbReference type="PROSITE" id="PS50261"/>
    </source>
</evidence>
<gene>
    <name evidence="8" type="ORF">HPB51_018002</name>
</gene>
<dbReference type="PANTHER" id="PTHR45902:SF3">
    <property type="entry name" value="G-PROTEIN COUPLED RECEPTORS FAMILY 2 PROFILE 2 DOMAIN-CONTAINING PROTEIN"/>
    <property type="match status" value="1"/>
</dbReference>
<sequence length="480" mass="53404">MQGGAAVRSPRDFASTQAPRSERPMSPEAQRPPGPIAVRAAELYTAPHAVTRGRGGPRQPRSRPDVAGGGRRARRRMAISMFLDSIYLNWVQRRFQNATPEARSLLRAARVSLPSEAADAPSAGGPLNAYLARNPVLQLLQNNHSWLALLGNSSAIGADNFAVRVSNGSRAGSYYDHGLTALYPYLAVAMAVSLMFLALICVAYCALPELRSTHGKNLLSLSGCFIVLYVGLIVDFTLRSVLPRRMCLAVAVVQHTSFLAVFFWTNVMAFDVWQAIVTLRPLANPRLREDHYWQYAVYAWTATAAVSAPAFVLHFTELVPEAYRPRFGEVRCWLSGQLAYALYFNLPVGIILLCNVVIFGLTAWALYRAKTLQRVTLQAKQHKKMFYLYVKLSVVMGIIWVFEFIPWITGYYRLYGLAGMLNSLHGIYLFFIFVFKRKTLAQLRQRLSCCGKRTVKPTLSKKYSSSTLTSVSNCALSSGP</sequence>
<dbReference type="AlphaFoldDB" id="A0A9J6D615"/>
<accession>A0A9J6D615</accession>
<feature type="transmembrane region" description="Helical" evidence="6">
    <location>
        <begin position="218"/>
        <end position="238"/>
    </location>
</feature>
<evidence type="ECO:0000256" key="4">
    <source>
        <dbReference type="ARBA" id="ARBA00023136"/>
    </source>
</evidence>
<feature type="transmembrane region" description="Helical" evidence="6">
    <location>
        <begin position="182"/>
        <end position="206"/>
    </location>
</feature>
<reference evidence="8" key="2">
    <citation type="submission" date="2021-09" db="EMBL/GenBank/DDBJ databases">
        <authorList>
            <person name="Jia N."/>
            <person name="Wang J."/>
            <person name="Shi W."/>
            <person name="Du L."/>
            <person name="Sun Y."/>
            <person name="Zhan W."/>
            <person name="Jiang J."/>
            <person name="Wang Q."/>
            <person name="Zhang B."/>
            <person name="Ji P."/>
            <person name="Sakyi L.B."/>
            <person name="Cui X."/>
            <person name="Yuan T."/>
            <person name="Jiang B."/>
            <person name="Yang W."/>
            <person name="Lam T.T.-Y."/>
            <person name="Chang Q."/>
            <person name="Ding S."/>
            <person name="Wang X."/>
            <person name="Zhu J."/>
            <person name="Ruan X."/>
            <person name="Zhao L."/>
            <person name="Wei J."/>
            <person name="Que T."/>
            <person name="Du C."/>
            <person name="Cheng J."/>
            <person name="Dai P."/>
            <person name="Han X."/>
            <person name="Huang E."/>
            <person name="Gao Y."/>
            <person name="Liu J."/>
            <person name="Shao H."/>
            <person name="Ye R."/>
            <person name="Li L."/>
            <person name="Wei W."/>
            <person name="Wang X."/>
            <person name="Wang C."/>
            <person name="Huo Q."/>
            <person name="Li W."/>
            <person name="Guo W."/>
            <person name="Chen H."/>
            <person name="Chen S."/>
            <person name="Zhou L."/>
            <person name="Zhou L."/>
            <person name="Ni X."/>
            <person name="Tian J."/>
            <person name="Zhou Y."/>
            <person name="Sheng Y."/>
            <person name="Liu T."/>
            <person name="Pan Y."/>
            <person name="Xia L."/>
            <person name="Li J."/>
            <person name="Zhao F."/>
            <person name="Cao W."/>
        </authorList>
    </citation>
    <scope>NUCLEOTIDE SEQUENCE</scope>
    <source>
        <strain evidence="8">Rmic-2018</strain>
        <tissue evidence="8">Larvae</tissue>
    </source>
</reference>
<dbReference type="EMBL" id="JABSTU010000011">
    <property type="protein sequence ID" value="KAH8009482.1"/>
    <property type="molecule type" value="Genomic_DNA"/>
</dbReference>
<feature type="transmembrane region" description="Helical" evidence="6">
    <location>
        <begin position="388"/>
        <end position="408"/>
    </location>
</feature>
<feature type="region of interest" description="Disordered" evidence="5">
    <location>
        <begin position="1"/>
        <end position="72"/>
    </location>
</feature>
<dbReference type="PROSITE" id="PS50261">
    <property type="entry name" value="G_PROTEIN_RECEP_F2_4"/>
    <property type="match status" value="1"/>
</dbReference>
<dbReference type="InterPro" id="IPR053231">
    <property type="entry name" value="GPCR_LN-TM7"/>
</dbReference>
<reference evidence="8" key="1">
    <citation type="journal article" date="2020" name="Cell">
        <title>Large-Scale Comparative Analyses of Tick Genomes Elucidate Their Genetic Diversity and Vector Capacities.</title>
        <authorList>
            <consortium name="Tick Genome and Microbiome Consortium (TIGMIC)"/>
            <person name="Jia N."/>
            <person name="Wang J."/>
            <person name="Shi W."/>
            <person name="Du L."/>
            <person name="Sun Y."/>
            <person name="Zhan W."/>
            <person name="Jiang J.F."/>
            <person name="Wang Q."/>
            <person name="Zhang B."/>
            <person name="Ji P."/>
            <person name="Bell-Sakyi L."/>
            <person name="Cui X.M."/>
            <person name="Yuan T.T."/>
            <person name="Jiang B.G."/>
            <person name="Yang W.F."/>
            <person name="Lam T.T."/>
            <person name="Chang Q.C."/>
            <person name="Ding S.J."/>
            <person name="Wang X.J."/>
            <person name="Zhu J.G."/>
            <person name="Ruan X.D."/>
            <person name="Zhao L."/>
            <person name="Wei J.T."/>
            <person name="Ye R.Z."/>
            <person name="Que T.C."/>
            <person name="Du C.H."/>
            <person name="Zhou Y.H."/>
            <person name="Cheng J.X."/>
            <person name="Dai P.F."/>
            <person name="Guo W.B."/>
            <person name="Han X.H."/>
            <person name="Huang E.J."/>
            <person name="Li L.F."/>
            <person name="Wei W."/>
            <person name="Gao Y.C."/>
            <person name="Liu J.Z."/>
            <person name="Shao H.Z."/>
            <person name="Wang X."/>
            <person name="Wang C.C."/>
            <person name="Yang T.C."/>
            <person name="Huo Q.B."/>
            <person name="Li W."/>
            <person name="Chen H.Y."/>
            <person name="Chen S.E."/>
            <person name="Zhou L.G."/>
            <person name="Ni X.B."/>
            <person name="Tian J.H."/>
            <person name="Sheng Y."/>
            <person name="Liu T."/>
            <person name="Pan Y.S."/>
            <person name="Xia L.Y."/>
            <person name="Li J."/>
            <person name="Zhao F."/>
            <person name="Cao W.C."/>
        </authorList>
    </citation>
    <scope>NUCLEOTIDE SEQUENCE</scope>
    <source>
        <strain evidence="8">Rmic-2018</strain>
    </source>
</reference>
<keyword evidence="9" id="KW-1185">Reference proteome</keyword>
<name>A0A9J6D615_RHIMP</name>
<dbReference type="CDD" id="cd15039">
    <property type="entry name" value="7tmB3_Methuselah-like"/>
    <property type="match status" value="1"/>
</dbReference>
<comment type="caution">
    <text evidence="8">The sequence shown here is derived from an EMBL/GenBank/DDBJ whole genome shotgun (WGS) entry which is preliminary data.</text>
</comment>
<dbReference type="Proteomes" id="UP000821866">
    <property type="component" value="Chromosome 9"/>
</dbReference>
<feature type="domain" description="G-protein coupled receptors family 2 profile 2" evidence="7">
    <location>
        <begin position="182"/>
        <end position="437"/>
    </location>
</feature>
<dbReference type="GO" id="GO:0016020">
    <property type="term" value="C:membrane"/>
    <property type="evidence" value="ECO:0007669"/>
    <property type="project" value="UniProtKB-SubCell"/>
</dbReference>
<evidence type="ECO:0000313" key="9">
    <source>
        <dbReference type="Proteomes" id="UP000821866"/>
    </source>
</evidence>
<dbReference type="GO" id="GO:0007166">
    <property type="term" value="P:cell surface receptor signaling pathway"/>
    <property type="evidence" value="ECO:0007669"/>
    <property type="project" value="InterPro"/>
</dbReference>
<feature type="transmembrane region" description="Helical" evidence="6">
    <location>
        <begin position="258"/>
        <end position="283"/>
    </location>
</feature>
<dbReference type="VEuPathDB" id="VectorBase:LOC119178494"/>
<feature type="transmembrane region" description="Helical" evidence="6">
    <location>
        <begin position="295"/>
        <end position="315"/>
    </location>
</feature>
<evidence type="ECO:0000256" key="6">
    <source>
        <dbReference type="SAM" id="Phobius"/>
    </source>
</evidence>
<evidence type="ECO:0000313" key="8">
    <source>
        <dbReference type="EMBL" id="KAH8009482.1"/>
    </source>
</evidence>
<dbReference type="Pfam" id="PF00002">
    <property type="entry name" value="7tm_2"/>
    <property type="match status" value="1"/>
</dbReference>
<dbReference type="SUPFAM" id="SSF81321">
    <property type="entry name" value="Family A G protein-coupled receptor-like"/>
    <property type="match status" value="1"/>
</dbReference>